<keyword evidence="2" id="KW-0472">Membrane</keyword>
<evidence type="ECO:0000256" key="3">
    <source>
        <dbReference type="ARBA" id="ARBA00023288"/>
    </source>
</evidence>
<evidence type="ECO:0000313" key="4">
    <source>
        <dbReference type="EMBL" id="AHH01968.1"/>
    </source>
</evidence>
<dbReference type="KEGG" id="vg:18266429"/>
<protein>
    <submittedName>
        <fullName evidence="4">Ubiquitin-like protein</fullName>
    </submittedName>
</protein>
<dbReference type="Proteomes" id="UP000202176">
    <property type="component" value="Segment"/>
</dbReference>
<dbReference type="Gene3D" id="3.10.20.90">
    <property type="entry name" value="Phosphatidylinositol 3-kinase Catalytic Subunit, Chain A, domain 1"/>
    <property type="match status" value="1"/>
</dbReference>
<evidence type="ECO:0000256" key="1">
    <source>
        <dbReference type="ARBA" id="ARBA00004370"/>
    </source>
</evidence>
<proteinExistence type="predicted"/>
<dbReference type="EMBL" id="KF740664">
    <property type="protein sequence ID" value="AHH01968.1"/>
    <property type="molecule type" value="Genomic_DNA"/>
</dbReference>
<evidence type="ECO:0000313" key="5">
    <source>
        <dbReference type="Proteomes" id="UP000202176"/>
    </source>
</evidence>
<keyword evidence="5" id="KW-1185">Reference proteome</keyword>
<sequence length="107" mass="12435">MQKDRALQILRDCPERVPIIITQKEKILTKTQFIVPRFQTLSEFMFQIRKSFGHENLKQSQALYLLVGKGNLPMGNSKIGDLYDQYKNENLMLVFTCCLENAFGFPC</sequence>
<organism evidence="4 5">
    <name type="scientific">Pithovirus sibericum</name>
    <dbReference type="NCBI Taxonomy" id="1450746"/>
    <lineage>
        <taxon>Viruses</taxon>
        <taxon>Pithoviruses</taxon>
        <taxon>Orthopithovirinae</taxon>
        <taxon>Alphapithovirus</taxon>
        <taxon>Alphapithovirus sibericum</taxon>
    </lineage>
</organism>
<dbReference type="InterPro" id="IPR004241">
    <property type="entry name" value="Atg8-like"/>
</dbReference>
<dbReference type="RefSeq" id="YP_009001303.1">
    <property type="nucleotide sequence ID" value="NC_023423.1"/>
</dbReference>
<dbReference type="SUPFAM" id="SSF54236">
    <property type="entry name" value="Ubiquitin-like"/>
    <property type="match status" value="1"/>
</dbReference>
<dbReference type="GO" id="GO:0016020">
    <property type="term" value="C:membrane"/>
    <property type="evidence" value="ECO:0007669"/>
    <property type="project" value="UniProtKB-SubCell"/>
</dbReference>
<dbReference type="Pfam" id="PF02991">
    <property type="entry name" value="ATG8"/>
    <property type="match status" value="1"/>
</dbReference>
<evidence type="ECO:0000256" key="2">
    <source>
        <dbReference type="ARBA" id="ARBA00023136"/>
    </source>
</evidence>
<dbReference type="PANTHER" id="PTHR10969">
    <property type="entry name" value="MICROTUBULE-ASSOCIATED PROTEINS 1A/1B LIGHT CHAIN 3-RELATED"/>
    <property type="match status" value="1"/>
</dbReference>
<dbReference type="InterPro" id="IPR029071">
    <property type="entry name" value="Ubiquitin-like_domsf"/>
</dbReference>
<gene>
    <name evidence="4" type="ORF">pv_402</name>
</gene>
<keyword evidence="3" id="KW-0449">Lipoprotein</keyword>
<accession>W5S5B8</accession>
<name>W5S5B8_9VIRU</name>
<dbReference type="GeneID" id="18266429"/>
<comment type="subcellular location">
    <subcellularLocation>
        <location evidence="1">Membrane</location>
    </subcellularLocation>
</comment>
<reference evidence="4 5" key="1">
    <citation type="journal article" date="2014" name="Proc. Natl. Acad. Sci. U.S.A.">
        <title>Thirty-thousand-year-old distant relative of giant icosahedral DNA viruses with a pandoravirus morphology.</title>
        <authorList>
            <person name="Legendre M."/>
            <person name="Bartoli J."/>
            <person name="Shmakova L."/>
            <person name="Jeudy S."/>
            <person name="Labadie K."/>
            <person name="Adrait A."/>
            <person name="Lescot M."/>
            <person name="Poirot O."/>
            <person name="Bertaux L."/>
            <person name="Bruley C."/>
            <person name="Coute Y."/>
            <person name="Rivkina E."/>
            <person name="Abergel C."/>
            <person name="Claverie J.M."/>
        </authorList>
    </citation>
    <scope>NUCLEOTIDE SEQUENCE [LARGE SCALE GENOMIC DNA]</scope>
    <source>
        <strain evidence="4">P1084-T</strain>
    </source>
</reference>